<dbReference type="InterPro" id="IPR017938">
    <property type="entry name" value="Riboflavin_synthase-like_b-brl"/>
</dbReference>
<dbReference type="GO" id="GO:0016627">
    <property type="term" value="F:oxidoreductase activity, acting on the CH-CH group of donors"/>
    <property type="evidence" value="ECO:0007669"/>
    <property type="project" value="InterPro"/>
</dbReference>
<proteinExistence type="predicted"/>
<evidence type="ECO:0000313" key="4">
    <source>
        <dbReference type="EMBL" id="KAG7159536.1"/>
    </source>
</evidence>
<dbReference type="Proteomes" id="UP000747542">
    <property type="component" value="Unassembled WGS sequence"/>
</dbReference>
<dbReference type="SUPFAM" id="SSF63380">
    <property type="entry name" value="Riboflavin synthase domain-like"/>
    <property type="match status" value="1"/>
</dbReference>
<dbReference type="Pfam" id="PF00970">
    <property type="entry name" value="FAD_binding_6"/>
    <property type="match status" value="1"/>
</dbReference>
<organism evidence="4 5">
    <name type="scientific">Homarus americanus</name>
    <name type="common">American lobster</name>
    <dbReference type="NCBI Taxonomy" id="6706"/>
    <lineage>
        <taxon>Eukaryota</taxon>
        <taxon>Metazoa</taxon>
        <taxon>Ecdysozoa</taxon>
        <taxon>Arthropoda</taxon>
        <taxon>Crustacea</taxon>
        <taxon>Multicrustacea</taxon>
        <taxon>Malacostraca</taxon>
        <taxon>Eumalacostraca</taxon>
        <taxon>Eucarida</taxon>
        <taxon>Decapoda</taxon>
        <taxon>Pleocyemata</taxon>
        <taxon>Astacidea</taxon>
        <taxon>Nephropoidea</taxon>
        <taxon>Nephropidae</taxon>
        <taxon>Homarus</taxon>
    </lineage>
</organism>
<dbReference type="InterPro" id="IPR009075">
    <property type="entry name" value="AcylCo_DH/oxidase_C"/>
</dbReference>
<dbReference type="InterPro" id="IPR036250">
    <property type="entry name" value="AcylCo_DH-like_C"/>
</dbReference>
<comment type="caution">
    <text evidence="4">The sequence shown here is derived from an EMBL/GenBank/DDBJ whole genome shotgun (WGS) entry which is preliminary data.</text>
</comment>
<accession>A0A8J5JNP1</accession>
<name>A0A8J5JNP1_HOMAM</name>
<evidence type="ECO:0000259" key="2">
    <source>
        <dbReference type="Pfam" id="PF00441"/>
    </source>
</evidence>
<dbReference type="AlphaFoldDB" id="A0A8J5JNP1"/>
<reference evidence="4" key="1">
    <citation type="journal article" date="2021" name="Sci. Adv.">
        <title>The American lobster genome reveals insights on longevity, neural, and immune adaptations.</title>
        <authorList>
            <person name="Polinski J.M."/>
            <person name="Zimin A.V."/>
            <person name="Clark K.F."/>
            <person name="Kohn A.B."/>
            <person name="Sadowski N."/>
            <person name="Timp W."/>
            <person name="Ptitsyn A."/>
            <person name="Khanna P."/>
            <person name="Romanova D.Y."/>
            <person name="Williams P."/>
            <person name="Greenwood S.J."/>
            <person name="Moroz L.L."/>
            <person name="Walt D.R."/>
            <person name="Bodnar A.G."/>
        </authorList>
    </citation>
    <scope>NUCLEOTIDE SEQUENCE</scope>
    <source>
        <strain evidence="4">GMGI-L3</strain>
    </source>
</reference>
<keyword evidence="1" id="KW-0285">Flavoprotein</keyword>
<feature type="domain" description="Acyl-CoA dehydrogenase/oxidase C-terminal" evidence="2">
    <location>
        <begin position="36"/>
        <end position="92"/>
    </location>
</feature>
<evidence type="ECO:0000259" key="3">
    <source>
        <dbReference type="Pfam" id="PF00970"/>
    </source>
</evidence>
<dbReference type="Pfam" id="PF00441">
    <property type="entry name" value="Acyl-CoA_dh_1"/>
    <property type="match status" value="1"/>
</dbReference>
<dbReference type="InterPro" id="IPR008333">
    <property type="entry name" value="Cbr1-like_FAD-bd_dom"/>
</dbReference>
<dbReference type="Gene3D" id="2.40.30.10">
    <property type="entry name" value="Translation factors"/>
    <property type="match status" value="1"/>
</dbReference>
<gene>
    <name evidence="4" type="ORF">Hamer_G004176</name>
</gene>
<evidence type="ECO:0000256" key="1">
    <source>
        <dbReference type="ARBA" id="ARBA00022630"/>
    </source>
</evidence>
<dbReference type="Gene3D" id="1.20.140.10">
    <property type="entry name" value="Butyryl-CoA Dehydrogenase, subunit A, domain 3"/>
    <property type="match status" value="1"/>
</dbReference>
<feature type="domain" description="Flavoprotein pyridine nucleotide cytochrome reductase-like FAD-binding" evidence="3">
    <location>
        <begin position="168"/>
        <end position="218"/>
    </location>
</feature>
<sequence length="219" mass="24944">MLANALDLKTNNNDWGLHLGPHFNRRAGMMHWLWQTKFNAAKNVNNVTDKMLHACGGTGYKTDLGIERLLRDGKAGWVMGPSNEVLRQYTGKFVLLGSGAIDYWDQHVNKRVIHQELKKMTLEEKQELAKSLAEDVELEKGAENKHPFQETDFENPFHTCPPAVNDKVKVTIKGKEQLRYFSPVSCPTDYGCIELVLRFETQGLISRHFQALKPGKRIP</sequence>
<evidence type="ECO:0000313" key="5">
    <source>
        <dbReference type="Proteomes" id="UP000747542"/>
    </source>
</evidence>
<protein>
    <submittedName>
        <fullName evidence="4">Oxidoreductase FAD-binding and C-terminal Acyl-CoA dehydrogenase domains-containing protein</fullName>
    </submittedName>
</protein>
<keyword evidence="5" id="KW-1185">Reference proteome</keyword>
<dbReference type="SUPFAM" id="SSF47203">
    <property type="entry name" value="Acyl-CoA dehydrogenase C-terminal domain-like"/>
    <property type="match status" value="1"/>
</dbReference>
<dbReference type="EMBL" id="JAHLQT010033114">
    <property type="protein sequence ID" value="KAG7159536.1"/>
    <property type="molecule type" value="Genomic_DNA"/>
</dbReference>